<name>A0ABP7AGD4_9ACTN</name>
<evidence type="ECO:0000313" key="3">
    <source>
        <dbReference type="Proteomes" id="UP001501074"/>
    </source>
</evidence>
<feature type="compositionally biased region" description="Low complexity" evidence="1">
    <location>
        <begin position="102"/>
        <end position="113"/>
    </location>
</feature>
<gene>
    <name evidence="2" type="ORF">GCM10022223_56880</name>
</gene>
<organism evidence="2 3">
    <name type="scientific">Kineosporia mesophila</name>
    <dbReference type="NCBI Taxonomy" id="566012"/>
    <lineage>
        <taxon>Bacteria</taxon>
        <taxon>Bacillati</taxon>
        <taxon>Actinomycetota</taxon>
        <taxon>Actinomycetes</taxon>
        <taxon>Kineosporiales</taxon>
        <taxon>Kineosporiaceae</taxon>
        <taxon>Kineosporia</taxon>
    </lineage>
</organism>
<evidence type="ECO:0000256" key="1">
    <source>
        <dbReference type="SAM" id="MobiDB-lite"/>
    </source>
</evidence>
<dbReference type="EMBL" id="BAAAZO010000011">
    <property type="protein sequence ID" value="GAA3631428.1"/>
    <property type="molecule type" value="Genomic_DNA"/>
</dbReference>
<evidence type="ECO:0000313" key="2">
    <source>
        <dbReference type="EMBL" id="GAA3631428.1"/>
    </source>
</evidence>
<dbReference type="Proteomes" id="UP001501074">
    <property type="component" value="Unassembled WGS sequence"/>
</dbReference>
<comment type="caution">
    <text evidence="2">The sequence shown here is derived from an EMBL/GenBank/DDBJ whole genome shotgun (WGS) entry which is preliminary data.</text>
</comment>
<reference evidence="3" key="1">
    <citation type="journal article" date="2019" name="Int. J. Syst. Evol. Microbiol.">
        <title>The Global Catalogue of Microorganisms (GCM) 10K type strain sequencing project: providing services to taxonomists for standard genome sequencing and annotation.</title>
        <authorList>
            <consortium name="The Broad Institute Genomics Platform"/>
            <consortium name="The Broad Institute Genome Sequencing Center for Infectious Disease"/>
            <person name="Wu L."/>
            <person name="Ma J."/>
        </authorList>
    </citation>
    <scope>NUCLEOTIDE SEQUENCE [LARGE SCALE GENOMIC DNA]</scope>
    <source>
        <strain evidence="3">JCM 16902</strain>
    </source>
</reference>
<evidence type="ECO:0008006" key="4">
    <source>
        <dbReference type="Google" id="ProtNLM"/>
    </source>
</evidence>
<feature type="region of interest" description="Disordered" evidence="1">
    <location>
        <begin position="90"/>
        <end position="113"/>
    </location>
</feature>
<proteinExistence type="predicted"/>
<protein>
    <recommendedName>
        <fullName evidence="4">DUF2946 domain-containing protein</fullName>
    </recommendedName>
</protein>
<sequence>MPLIGGVPPAWAAGLPNEGATGASGVPDVSCAFCSSMAFMAASGLISPEATLRRIASSSSLMGIVKLELRQMETPAFHLGVEVRGAPRNADLSVPVKSEDIPTTGTDTTGGPP</sequence>
<accession>A0ABP7AGD4</accession>
<keyword evidence="3" id="KW-1185">Reference proteome</keyword>